<reference evidence="2" key="1">
    <citation type="journal article" date="2019" name="Int. J. Syst. Evol. Microbiol.">
        <title>The Global Catalogue of Microorganisms (GCM) 10K type strain sequencing project: providing services to taxonomists for standard genome sequencing and annotation.</title>
        <authorList>
            <consortium name="The Broad Institute Genomics Platform"/>
            <consortium name="The Broad Institute Genome Sequencing Center for Infectious Disease"/>
            <person name="Wu L."/>
            <person name="Ma J."/>
        </authorList>
    </citation>
    <scope>NUCLEOTIDE SEQUENCE [LARGE SCALE GENOMIC DNA]</scope>
    <source>
        <strain evidence="2">JCM 17759</strain>
    </source>
</reference>
<protein>
    <recommendedName>
        <fullName evidence="3">PHP domain protein</fullName>
    </recommendedName>
</protein>
<accession>A0ABP8M4M2</accession>
<dbReference type="SUPFAM" id="SSF89550">
    <property type="entry name" value="PHP domain-like"/>
    <property type="match status" value="1"/>
</dbReference>
<evidence type="ECO:0000313" key="2">
    <source>
        <dbReference type="Proteomes" id="UP001500840"/>
    </source>
</evidence>
<organism evidence="1 2">
    <name type="scientific">Novipirellula rosea</name>
    <dbReference type="NCBI Taxonomy" id="1031540"/>
    <lineage>
        <taxon>Bacteria</taxon>
        <taxon>Pseudomonadati</taxon>
        <taxon>Planctomycetota</taxon>
        <taxon>Planctomycetia</taxon>
        <taxon>Pirellulales</taxon>
        <taxon>Pirellulaceae</taxon>
        <taxon>Novipirellula</taxon>
    </lineage>
</organism>
<proteinExistence type="predicted"/>
<dbReference type="InterPro" id="IPR016195">
    <property type="entry name" value="Pol/histidinol_Pase-like"/>
</dbReference>
<name>A0ABP8M4M2_9BACT</name>
<dbReference type="Proteomes" id="UP001500840">
    <property type="component" value="Unassembled WGS sequence"/>
</dbReference>
<dbReference type="EMBL" id="BAABGA010000006">
    <property type="protein sequence ID" value="GAA4444421.1"/>
    <property type="molecule type" value="Genomic_DNA"/>
</dbReference>
<gene>
    <name evidence="1" type="ORF">GCM10023156_02750</name>
</gene>
<evidence type="ECO:0000313" key="1">
    <source>
        <dbReference type="EMBL" id="GAA4444421.1"/>
    </source>
</evidence>
<dbReference type="NCBIfam" id="NF038032">
    <property type="entry name" value="CehA_McbA_metalo"/>
    <property type="match status" value="1"/>
</dbReference>
<comment type="caution">
    <text evidence="1">The sequence shown here is derived from an EMBL/GenBank/DDBJ whole genome shotgun (WGS) entry which is preliminary data.</text>
</comment>
<dbReference type="Gene3D" id="3.20.20.140">
    <property type="entry name" value="Metal-dependent hydrolases"/>
    <property type="match status" value="1"/>
</dbReference>
<evidence type="ECO:0008006" key="3">
    <source>
        <dbReference type="Google" id="ProtNLM"/>
    </source>
</evidence>
<keyword evidence="2" id="KW-1185">Reference proteome</keyword>
<dbReference type="RefSeq" id="WP_345318699.1">
    <property type="nucleotide sequence ID" value="NZ_BAABGA010000006.1"/>
</dbReference>
<sequence length="696" mass="76902">MQLKTNLLFLVALVVLPCSRVHCEQVLVSGLRHVRIEGPPEWTEFPNSPDERFIDVKFKSSENKSERTLVVQQQDVKQRWDVTINGTQIGRLRIDENDMRVYFPVPANVLRQSENVLQIEQAAQRNTVTDDVRIGNIRLLDRKVDDVLSAASCELTIVDAVSGLSLPSRITVLNSDGALQSVAASSGDHLAVRPGIVYTSNGSARFGLPVGRYTIFAGRGFEYSVDRIEITVTPGQSVQRTLKLTREVDTDGLVACDTHVHTLTHSGHGDATVEERMITLAAEGIEMPIATDHNSHVDYRPFARQANVSEYFTPVIGNEVTSRIGHVNIFPVAAGEPIPDHTLTSWQALLDNIYATPNVKVAILNHARDQHSSVTPFGPLLHNAVVGENLEGWHFGFNAMEVLNSSATQTDILRLFHDWMAVLNRGYRVTPVGSSDSHDVGRYIVGQGRTYIRCDDRDPGNIDVDDAVDKFLQGEVLVSYGLLTKLVVEDSFQSGQTATAGGETVRLKVHVLGPHWTEASRIILYCNGQQIEERGISERRPNLATGVKAVEEFRVPKPKHDVHFVAIAIGPGIDDLYWKTAKPYQPMSPDWQPHVVGCSGAVWLDADQDGSTTSAHEYARDIFMNAGGDLNTILKSLENFDEATAIQAAHRVQQAGNSLLDDSNQAAIRNAAPQIRRGIAQYLNAWRETQMAKFRP</sequence>